<keyword evidence="1" id="KW-1133">Transmembrane helix</keyword>
<evidence type="ECO:0000313" key="4">
    <source>
        <dbReference type="Proteomes" id="UP000246722"/>
    </source>
</evidence>
<protein>
    <recommendedName>
        <fullName evidence="2">SHOCT domain-containing protein</fullName>
    </recommendedName>
</protein>
<dbReference type="EMBL" id="QHLY01000012">
    <property type="protein sequence ID" value="PXA68487.1"/>
    <property type="molecule type" value="Genomic_DNA"/>
</dbReference>
<reference evidence="3 4" key="1">
    <citation type="submission" date="2018-05" db="EMBL/GenBank/DDBJ databases">
        <title>Genetic diversity of glacier-inhabiting Cryobacterium bacteria in China and description of Cryobacterium mengkeensis sp. nov. and Arthrobacter glacialis sp. nov.</title>
        <authorList>
            <person name="Liu Q."/>
            <person name="Xin Y.-H."/>
        </authorList>
    </citation>
    <scope>NUCLEOTIDE SEQUENCE [LARGE SCALE GENOMIC DNA]</scope>
    <source>
        <strain evidence="3 4">SK-1</strain>
    </source>
</reference>
<dbReference type="Proteomes" id="UP000246722">
    <property type="component" value="Unassembled WGS sequence"/>
</dbReference>
<dbReference type="Pfam" id="PF09851">
    <property type="entry name" value="SHOCT"/>
    <property type="match status" value="1"/>
</dbReference>
<dbReference type="InterPro" id="IPR018649">
    <property type="entry name" value="SHOCT"/>
</dbReference>
<evidence type="ECO:0000313" key="3">
    <source>
        <dbReference type="EMBL" id="PXA68487.1"/>
    </source>
</evidence>
<comment type="caution">
    <text evidence="3">The sequence shown here is derived from an EMBL/GenBank/DDBJ whole genome shotgun (WGS) entry which is preliminary data.</text>
</comment>
<keyword evidence="1" id="KW-0472">Membrane</keyword>
<feature type="transmembrane region" description="Helical" evidence="1">
    <location>
        <begin position="6"/>
        <end position="31"/>
    </location>
</feature>
<sequence length="80" mass="8693">MLSNLSGWHLLIVGGALCAVAVVVVVIVILVMRSSRRGAETEQLPGRPSDQLVELAQLLNRGLLTEAEYDAKRQDIIGRL</sequence>
<name>A0A317ZWD1_9MICO</name>
<dbReference type="OrthoDB" id="5125821at2"/>
<evidence type="ECO:0000256" key="1">
    <source>
        <dbReference type="SAM" id="Phobius"/>
    </source>
</evidence>
<feature type="domain" description="SHOCT" evidence="2">
    <location>
        <begin position="50"/>
        <end position="76"/>
    </location>
</feature>
<proteinExistence type="predicted"/>
<gene>
    <name evidence="3" type="ORF">CTB96_18000</name>
</gene>
<keyword evidence="1" id="KW-0812">Transmembrane</keyword>
<dbReference type="AlphaFoldDB" id="A0A317ZWD1"/>
<accession>A0A317ZWD1</accession>
<evidence type="ECO:0000259" key="2">
    <source>
        <dbReference type="Pfam" id="PF09851"/>
    </source>
</evidence>
<keyword evidence="4" id="KW-1185">Reference proteome</keyword>
<organism evidence="3 4">
    <name type="scientific">Cryobacterium arcticum</name>
    <dbReference type="NCBI Taxonomy" id="670052"/>
    <lineage>
        <taxon>Bacteria</taxon>
        <taxon>Bacillati</taxon>
        <taxon>Actinomycetota</taxon>
        <taxon>Actinomycetes</taxon>
        <taxon>Micrococcales</taxon>
        <taxon>Microbacteriaceae</taxon>
        <taxon>Cryobacterium</taxon>
    </lineage>
</organism>
<dbReference type="RefSeq" id="WP_110128153.1">
    <property type="nucleotide sequence ID" value="NZ_QHLY01000012.1"/>
</dbReference>